<sequence>MDVSTAIQTRHDISEPGGPFSAAMILDDNACGVLMVNSADGPVFSMDPSLMRDLLKLLTTCELVRADLARAHRSTVLEF</sequence>
<name>A0A3C1K8M0_9MICO</name>
<accession>A0A3C1K8M0</accession>
<organism evidence="1 2">
    <name type="scientific">Microbacterium ginsengisoli</name>
    <dbReference type="NCBI Taxonomy" id="400772"/>
    <lineage>
        <taxon>Bacteria</taxon>
        <taxon>Bacillati</taxon>
        <taxon>Actinomycetota</taxon>
        <taxon>Actinomycetes</taxon>
        <taxon>Micrococcales</taxon>
        <taxon>Microbacteriaceae</taxon>
        <taxon>Microbacterium</taxon>
    </lineage>
</organism>
<comment type="caution">
    <text evidence="1">The sequence shown here is derived from an EMBL/GenBank/DDBJ whole genome shotgun (WGS) entry which is preliminary data.</text>
</comment>
<protein>
    <submittedName>
        <fullName evidence="1">Uncharacterized protein</fullName>
    </submittedName>
</protein>
<evidence type="ECO:0000313" key="2">
    <source>
        <dbReference type="Proteomes" id="UP000257479"/>
    </source>
</evidence>
<reference evidence="1 2" key="1">
    <citation type="journal article" date="2018" name="Nat. Biotechnol.">
        <title>A standardized bacterial taxonomy based on genome phylogeny substantially revises the tree of life.</title>
        <authorList>
            <person name="Parks D.H."/>
            <person name="Chuvochina M."/>
            <person name="Waite D.W."/>
            <person name="Rinke C."/>
            <person name="Skarshewski A."/>
            <person name="Chaumeil P.A."/>
            <person name="Hugenholtz P."/>
        </authorList>
    </citation>
    <scope>NUCLEOTIDE SEQUENCE [LARGE SCALE GENOMIC DNA]</scope>
    <source>
        <strain evidence="1">UBA9152</strain>
    </source>
</reference>
<dbReference type="Proteomes" id="UP000257479">
    <property type="component" value="Unassembled WGS sequence"/>
</dbReference>
<dbReference type="AlphaFoldDB" id="A0A3C1K8M0"/>
<dbReference type="EMBL" id="DMNG01000005">
    <property type="protein sequence ID" value="HAN23021.1"/>
    <property type="molecule type" value="Genomic_DNA"/>
</dbReference>
<proteinExistence type="predicted"/>
<evidence type="ECO:0000313" key="1">
    <source>
        <dbReference type="EMBL" id="HAN23021.1"/>
    </source>
</evidence>
<gene>
    <name evidence="1" type="ORF">DCP95_00410</name>
</gene>